<dbReference type="RefSeq" id="WP_068382106.1">
    <property type="nucleotide sequence ID" value="NZ_LSNE01000020.1"/>
</dbReference>
<proteinExistence type="predicted"/>
<dbReference type="Gene3D" id="3.10.180.10">
    <property type="entry name" value="2,3-Dihydroxybiphenyl 1,2-Dioxygenase, domain 1"/>
    <property type="match status" value="1"/>
</dbReference>
<dbReference type="InterPro" id="IPR004360">
    <property type="entry name" value="Glyas_Fos-R_dOase_dom"/>
</dbReference>
<evidence type="ECO:0000259" key="2">
    <source>
        <dbReference type="PROSITE" id="PS51819"/>
    </source>
</evidence>
<dbReference type="GO" id="GO:0046872">
    <property type="term" value="F:metal ion binding"/>
    <property type="evidence" value="ECO:0007669"/>
    <property type="project" value="UniProtKB-KW"/>
</dbReference>
<evidence type="ECO:0000313" key="4">
    <source>
        <dbReference type="Proteomes" id="UP000070299"/>
    </source>
</evidence>
<dbReference type="InterPro" id="IPR029068">
    <property type="entry name" value="Glyas_Bleomycin-R_OHBP_Dase"/>
</dbReference>
<comment type="caution">
    <text evidence="3">The sequence shown here is derived from an EMBL/GenBank/DDBJ whole genome shotgun (WGS) entry which is preliminary data.</text>
</comment>
<keyword evidence="1" id="KW-0479">Metal-binding</keyword>
<keyword evidence="4" id="KW-1185">Reference proteome</keyword>
<name>A0A148KKA9_9ALTE</name>
<dbReference type="STRING" id="1799789.AX660_02830"/>
<accession>A0A148KKA9</accession>
<dbReference type="Pfam" id="PF00903">
    <property type="entry name" value="Glyoxalase"/>
    <property type="match status" value="1"/>
</dbReference>
<dbReference type="PROSITE" id="PS51819">
    <property type="entry name" value="VOC"/>
    <property type="match status" value="1"/>
</dbReference>
<dbReference type="InterPro" id="IPR018146">
    <property type="entry name" value="Glyoxalase_1_CS"/>
</dbReference>
<dbReference type="AlphaFoldDB" id="A0A148KKA9"/>
<organism evidence="3 4">
    <name type="scientific">Paraglaciecola hydrolytica</name>
    <dbReference type="NCBI Taxonomy" id="1799789"/>
    <lineage>
        <taxon>Bacteria</taxon>
        <taxon>Pseudomonadati</taxon>
        <taxon>Pseudomonadota</taxon>
        <taxon>Gammaproteobacteria</taxon>
        <taxon>Alteromonadales</taxon>
        <taxon>Alteromonadaceae</taxon>
        <taxon>Paraglaciecola</taxon>
    </lineage>
</organism>
<feature type="domain" description="VOC" evidence="2">
    <location>
        <begin position="151"/>
        <end position="268"/>
    </location>
</feature>
<protein>
    <submittedName>
        <fullName evidence="3">Glyoxalase</fullName>
    </submittedName>
</protein>
<dbReference type="InterPro" id="IPR037523">
    <property type="entry name" value="VOC_core"/>
</dbReference>
<evidence type="ECO:0000313" key="3">
    <source>
        <dbReference type="EMBL" id="KXI26727.1"/>
    </source>
</evidence>
<dbReference type="SUPFAM" id="SSF54593">
    <property type="entry name" value="Glyoxalase/Bleomycin resistance protein/Dihydroxybiphenyl dioxygenase"/>
    <property type="match status" value="1"/>
</dbReference>
<gene>
    <name evidence="3" type="ORF">AX660_02830</name>
</gene>
<dbReference type="PROSITE" id="PS00934">
    <property type="entry name" value="GLYOXALASE_I_1"/>
    <property type="match status" value="1"/>
</dbReference>
<sequence length="308" mass="33787">MNIIGPDKLIFGVDDVAACKQFALDYGLVTKDEQNYVSLDGTGIEILHKDDASLPAPLPSGSMLRKTIYGVADQAALDAITAELSKDREVKTLADGSIEALDDLGFVLGFQVTIRQTLDLPAETINAPGAAPQRGVNLTGVSKDFTAKPRSLSHVVYFVPDIEKAEAFYAERLGFVTTDRFTGTGPFMRPAGTLDHHTLFFLKTPPFMQGVEHFTFHMSGPTEVSQAGYALVEKGYQSFWGPGRHIFGSNWFWYFKSPFGCNIEYDADMDLHDDSWEAREALPGADNSQVFLLQSREKWAPGGPPGKP</sequence>
<dbReference type="GO" id="GO:0004462">
    <property type="term" value="F:lactoylglutathione lyase activity"/>
    <property type="evidence" value="ECO:0007669"/>
    <property type="project" value="InterPro"/>
</dbReference>
<evidence type="ECO:0000256" key="1">
    <source>
        <dbReference type="ARBA" id="ARBA00022723"/>
    </source>
</evidence>
<reference evidence="4" key="1">
    <citation type="submission" date="2016-02" db="EMBL/GenBank/DDBJ databases">
        <authorList>
            <person name="Schultz-Johansen M."/>
            <person name="Glaring M.A."/>
            <person name="Bech P.K."/>
            <person name="Stougaard P."/>
        </authorList>
    </citation>
    <scope>NUCLEOTIDE SEQUENCE [LARGE SCALE GENOMIC DNA]</scope>
    <source>
        <strain evidence="4">S66</strain>
    </source>
</reference>
<dbReference type="Proteomes" id="UP000070299">
    <property type="component" value="Unassembled WGS sequence"/>
</dbReference>
<dbReference type="OrthoDB" id="6909416at2"/>
<dbReference type="EMBL" id="LSNE01000020">
    <property type="protein sequence ID" value="KXI26727.1"/>
    <property type="molecule type" value="Genomic_DNA"/>
</dbReference>